<evidence type="ECO:0000313" key="3">
    <source>
        <dbReference type="Proteomes" id="UP000306791"/>
    </source>
</evidence>
<evidence type="ECO:0008006" key="4">
    <source>
        <dbReference type="Google" id="ProtNLM"/>
    </source>
</evidence>
<evidence type="ECO:0000256" key="1">
    <source>
        <dbReference type="SAM" id="Phobius"/>
    </source>
</evidence>
<reference evidence="2 3" key="1">
    <citation type="submission" date="2019-05" db="EMBL/GenBank/DDBJ databases">
        <title>Microbulbifer harenosus sp. nov., an alginate-degrading bacterium isolated from coastal sand.</title>
        <authorList>
            <person name="Huang H."/>
            <person name="Mo K."/>
            <person name="Bao S."/>
        </authorList>
    </citation>
    <scope>NUCLEOTIDE SEQUENCE [LARGE SCALE GENOMIC DNA]</scope>
    <source>
        <strain evidence="2 3">HB161719</strain>
    </source>
</reference>
<feature type="transmembrane region" description="Helical" evidence="1">
    <location>
        <begin position="43"/>
        <end position="61"/>
    </location>
</feature>
<dbReference type="Proteomes" id="UP000306791">
    <property type="component" value="Unassembled WGS sequence"/>
</dbReference>
<keyword evidence="1" id="KW-0812">Transmembrane</keyword>
<accession>A0ABY2URX5</accession>
<protein>
    <recommendedName>
        <fullName evidence="4">DUF3649 domain-containing protein</fullName>
    </recommendedName>
</protein>
<comment type="caution">
    <text evidence="2">The sequence shown here is derived from an EMBL/GenBank/DDBJ whole genome shotgun (WGS) entry which is preliminary data.</text>
</comment>
<keyword evidence="1" id="KW-0472">Membrane</keyword>
<feature type="transmembrane region" description="Helical" evidence="1">
    <location>
        <begin position="67"/>
        <end position="87"/>
    </location>
</feature>
<gene>
    <name evidence="2" type="ORF">FDY93_04140</name>
</gene>
<dbReference type="RefSeq" id="WP_138234467.1">
    <property type="nucleotide sequence ID" value="NZ_CP185860.1"/>
</dbReference>
<keyword evidence="1" id="KW-1133">Transmembrane helix</keyword>
<keyword evidence="3" id="KW-1185">Reference proteome</keyword>
<organism evidence="2 3">
    <name type="scientific">Microbulbifer harenosus</name>
    <dbReference type="NCBI Taxonomy" id="2576840"/>
    <lineage>
        <taxon>Bacteria</taxon>
        <taxon>Pseudomonadati</taxon>
        <taxon>Pseudomonadota</taxon>
        <taxon>Gammaproteobacteria</taxon>
        <taxon>Cellvibrionales</taxon>
        <taxon>Microbulbiferaceae</taxon>
        <taxon>Microbulbifer</taxon>
    </lineage>
</organism>
<sequence>MGLHGWRLISLIGAALLGGYILATAAGIFLAGVLPFSIAENTLIGHLSGFAFYTGAILWVFHTRRPGVAWASLILASTLLASIGLALRQPAVG</sequence>
<name>A0ABY2URX5_9GAMM</name>
<dbReference type="EMBL" id="VANI01000004">
    <property type="protein sequence ID" value="TLM79295.1"/>
    <property type="molecule type" value="Genomic_DNA"/>
</dbReference>
<feature type="transmembrane region" description="Helical" evidence="1">
    <location>
        <begin position="6"/>
        <end position="31"/>
    </location>
</feature>
<evidence type="ECO:0000313" key="2">
    <source>
        <dbReference type="EMBL" id="TLM79295.1"/>
    </source>
</evidence>
<proteinExistence type="predicted"/>